<protein>
    <submittedName>
        <fullName evidence="2">Uncharacterized protein</fullName>
    </submittedName>
</protein>
<proteinExistence type="predicted"/>
<evidence type="ECO:0000313" key="3">
    <source>
        <dbReference type="Proteomes" id="UP000604046"/>
    </source>
</evidence>
<name>A0A812UPZ7_9DINO</name>
<organism evidence="2 3">
    <name type="scientific">Symbiodinium natans</name>
    <dbReference type="NCBI Taxonomy" id="878477"/>
    <lineage>
        <taxon>Eukaryota</taxon>
        <taxon>Sar</taxon>
        <taxon>Alveolata</taxon>
        <taxon>Dinophyceae</taxon>
        <taxon>Suessiales</taxon>
        <taxon>Symbiodiniaceae</taxon>
        <taxon>Symbiodinium</taxon>
    </lineage>
</organism>
<sequence length="273" mass="29566">MAVMETTVAHPLKAKAGSHNRQVDFLFTCGKGGKEDVGIYIDGGVAVQAFRHHFDGDEKALSTLVEEGMAGFLAAASRAFEAAVVRGISFRQAADEAARAALEAKDHAKPVPAAQRWWQWWPFHQELPAVTVKEWRADEVGLQLLVSAEVHCPCKDAQPPFECEKRLGCDITGTAESYTIREPYADANDKGPGIRAHMILIVLLNCDVLAADRPSASSEKKETWGEYLAKLFTGQKPPDEEDSPGVVHLVPPPGLTKAERSSCPAAAASAPRR</sequence>
<feature type="compositionally biased region" description="Low complexity" evidence="1">
    <location>
        <begin position="261"/>
        <end position="273"/>
    </location>
</feature>
<feature type="region of interest" description="Disordered" evidence="1">
    <location>
        <begin position="234"/>
        <end position="273"/>
    </location>
</feature>
<gene>
    <name evidence="2" type="ORF">SNAT2548_LOCUS32685</name>
</gene>
<keyword evidence="3" id="KW-1185">Reference proteome</keyword>
<dbReference type="AlphaFoldDB" id="A0A812UPZ7"/>
<reference evidence="2" key="1">
    <citation type="submission" date="2021-02" db="EMBL/GenBank/DDBJ databases">
        <authorList>
            <person name="Dougan E. K."/>
            <person name="Rhodes N."/>
            <person name="Thang M."/>
            <person name="Chan C."/>
        </authorList>
    </citation>
    <scope>NUCLEOTIDE SEQUENCE</scope>
</reference>
<evidence type="ECO:0000313" key="2">
    <source>
        <dbReference type="EMBL" id="CAE7573375.1"/>
    </source>
</evidence>
<dbReference type="Proteomes" id="UP000604046">
    <property type="component" value="Unassembled WGS sequence"/>
</dbReference>
<dbReference type="EMBL" id="CAJNDS010002723">
    <property type="protein sequence ID" value="CAE7573375.1"/>
    <property type="molecule type" value="Genomic_DNA"/>
</dbReference>
<accession>A0A812UPZ7</accession>
<evidence type="ECO:0000256" key="1">
    <source>
        <dbReference type="SAM" id="MobiDB-lite"/>
    </source>
</evidence>
<comment type="caution">
    <text evidence="2">The sequence shown here is derived from an EMBL/GenBank/DDBJ whole genome shotgun (WGS) entry which is preliminary data.</text>
</comment>